<evidence type="ECO:0000313" key="8">
    <source>
        <dbReference type="EMBL" id="OLY83028.1"/>
    </source>
</evidence>
<feature type="region of interest" description="Disordered" evidence="6">
    <location>
        <begin position="719"/>
        <end position="802"/>
    </location>
</feature>
<reference evidence="8 9" key="1">
    <citation type="journal article" date="2016" name="Mol. Biol. Evol.">
        <title>Genome-Wide Survey of Gut Fungi (Harpellales) Reveals the First Horizontally Transferred Ubiquitin Gene from a Mosquito Host.</title>
        <authorList>
            <person name="Wang Y."/>
            <person name="White M.M."/>
            <person name="Kvist S."/>
            <person name="Moncalvo J.M."/>
        </authorList>
    </citation>
    <scope>NUCLEOTIDE SEQUENCE [LARGE SCALE GENOMIC DNA]</scope>
    <source>
        <strain evidence="8 9">ALG-7-W6</strain>
    </source>
</reference>
<evidence type="ECO:0000256" key="6">
    <source>
        <dbReference type="SAM" id="MobiDB-lite"/>
    </source>
</evidence>
<dbReference type="GO" id="GO:0070139">
    <property type="term" value="F:SUMO-specific endopeptidase activity"/>
    <property type="evidence" value="ECO:0007669"/>
    <property type="project" value="TreeGrafter"/>
</dbReference>
<feature type="compositionally biased region" description="Polar residues" evidence="6">
    <location>
        <begin position="166"/>
        <end position="176"/>
    </location>
</feature>
<dbReference type="InterPro" id="IPR051947">
    <property type="entry name" value="Sentrin-specific_protease"/>
</dbReference>
<feature type="compositionally biased region" description="Polar residues" evidence="6">
    <location>
        <begin position="987"/>
        <end position="998"/>
    </location>
</feature>
<evidence type="ECO:0000256" key="1">
    <source>
        <dbReference type="ARBA" id="ARBA00005234"/>
    </source>
</evidence>
<feature type="region of interest" description="Disordered" evidence="6">
    <location>
        <begin position="57"/>
        <end position="99"/>
    </location>
</feature>
<proteinExistence type="inferred from homology"/>
<accession>A0A1R0H1K5</accession>
<dbReference type="OrthoDB" id="442460at2759"/>
<feature type="region of interest" description="Disordered" evidence="6">
    <location>
        <begin position="956"/>
        <end position="1020"/>
    </location>
</feature>
<dbReference type="STRING" id="133383.A0A1R0H1K5"/>
<dbReference type="GO" id="GO:0006508">
    <property type="term" value="P:proteolysis"/>
    <property type="evidence" value="ECO:0007669"/>
    <property type="project" value="UniProtKB-KW"/>
</dbReference>
<evidence type="ECO:0000259" key="7">
    <source>
        <dbReference type="PROSITE" id="PS50600"/>
    </source>
</evidence>
<evidence type="ECO:0000256" key="3">
    <source>
        <dbReference type="ARBA" id="ARBA00022670"/>
    </source>
</evidence>
<feature type="region of interest" description="Disordered" evidence="6">
    <location>
        <begin position="820"/>
        <end position="928"/>
    </location>
</feature>
<dbReference type="GO" id="GO:0005737">
    <property type="term" value="C:cytoplasm"/>
    <property type="evidence" value="ECO:0007669"/>
    <property type="project" value="TreeGrafter"/>
</dbReference>
<feature type="compositionally biased region" description="Polar residues" evidence="6">
    <location>
        <begin position="911"/>
        <end position="928"/>
    </location>
</feature>
<comment type="caution">
    <text evidence="8">The sequence shown here is derived from an EMBL/GenBank/DDBJ whole genome shotgun (WGS) entry which is preliminary data.</text>
</comment>
<feature type="compositionally biased region" description="Basic and acidic residues" evidence="6">
    <location>
        <begin position="185"/>
        <end position="195"/>
    </location>
</feature>
<name>A0A1R0H1K5_9FUNG</name>
<dbReference type="Proteomes" id="UP000187455">
    <property type="component" value="Unassembled WGS sequence"/>
</dbReference>
<feature type="domain" description="Ubiquitin-like protease family profile" evidence="7">
    <location>
        <begin position="610"/>
        <end position="1094"/>
    </location>
</feature>
<feature type="compositionally biased region" description="Basic and acidic residues" evidence="6">
    <location>
        <begin position="960"/>
        <end position="980"/>
    </location>
</feature>
<feature type="region of interest" description="Disordered" evidence="6">
    <location>
        <begin position="514"/>
        <end position="550"/>
    </location>
</feature>
<feature type="compositionally biased region" description="Polar residues" evidence="6">
    <location>
        <begin position="719"/>
        <end position="744"/>
    </location>
</feature>
<dbReference type="PANTHER" id="PTHR46896">
    <property type="entry name" value="SENTRIN-SPECIFIC PROTEASE"/>
    <property type="match status" value="1"/>
</dbReference>
<dbReference type="GO" id="GO:0005634">
    <property type="term" value="C:nucleus"/>
    <property type="evidence" value="ECO:0007669"/>
    <property type="project" value="TreeGrafter"/>
</dbReference>
<feature type="compositionally biased region" description="Basic and acidic residues" evidence="6">
    <location>
        <begin position="876"/>
        <end position="896"/>
    </location>
</feature>
<dbReference type="Gene3D" id="3.40.395.10">
    <property type="entry name" value="Adenoviral Proteinase, Chain A"/>
    <property type="match status" value="1"/>
</dbReference>
<keyword evidence="4" id="KW-0833">Ubl conjugation pathway</keyword>
<feature type="compositionally biased region" description="Basic residues" evidence="6">
    <location>
        <begin position="1002"/>
        <end position="1014"/>
    </location>
</feature>
<feature type="region of interest" description="Disordered" evidence="6">
    <location>
        <begin position="565"/>
        <end position="590"/>
    </location>
</feature>
<dbReference type="Pfam" id="PF02902">
    <property type="entry name" value="Peptidase_C48"/>
    <property type="match status" value="2"/>
</dbReference>
<feature type="compositionally biased region" description="Basic and acidic residues" evidence="6">
    <location>
        <begin position="155"/>
        <end position="165"/>
    </location>
</feature>
<dbReference type="AlphaFoldDB" id="A0A1R0H1K5"/>
<dbReference type="InterPro" id="IPR038765">
    <property type="entry name" value="Papain-like_cys_pep_sf"/>
</dbReference>
<feature type="region of interest" description="Disordered" evidence="6">
    <location>
        <begin position="151"/>
        <end position="195"/>
    </location>
</feature>
<protein>
    <submittedName>
        <fullName evidence="8">Ubiquitin-like-specific protease 2</fullName>
    </submittedName>
</protein>
<evidence type="ECO:0000256" key="5">
    <source>
        <dbReference type="ARBA" id="ARBA00022801"/>
    </source>
</evidence>
<dbReference type="SUPFAM" id="SSF54001">
    <property type="entry name" value="Cysteine proteinases"/>
    <property type="match status" value="1"/>
</dbReference>
<organism evidence="8 9">
    <name type="scientific">Smittium mucronatum</name>
    <dbReference type="NCBI Taxonomy" id="133383"/>
    <lineage>
        <taxon>Eukaryota</taxon>
        <taxon>Fungi</taxon>
        <taxon>Fungi incertae sedis</taxon>
        <taxon>Zoopagomycota</taxon>
        <taxon>Kickxellomycotina</taxon>
        <taxon>Harpellomycetes</taxon>
        <taxon>Harpellales</taxon>
        <taxon>Legeriomycetaceae</taxon>
        <taxon>Smittium</taxon>
    </lineage>
</organism>
<keyword evidence="3 8" id="KW-0645">Protease</keyword>
<comment type="similarity">
    <text evidence="1">Belongs to the peptidase C48 family.</text>
</comment>
<sequence>MILLYIYSSYPLLIVFLNLKPQPHEISPKRKKLKYGKCSKRKSSDNNILRFEIPMDSRIGSRDSDSGCISSSNEQDPLVSPIKSFKKSDFSNSPKPSGNVKKILQTLKLNVIDSNSASQINLDNSNIDRIPFTPTQGKHIIFYDSDDSVTPKKLTLKDSPAKENPPKNSSPKQTPSKEIPPMHTSPKETSFKDDSFKETPSIASIKFKSPLSLPKPENPFNISSDSLTPSKVPTLNITERKDTFSPSVIENNVLTRDFLMDRRYKAKRDSIINSTPKYTGLIVGRLKTKDSRPNPKSFLESKTPTKIDVPTNRRASMNNYSSNVTERYFNSNKKENNSFTKTPRLGSTNALFSPPSHNFKFPLQILSFDNEFFWPNSSKNQKLFVNISISRRSIIFEGMHNGSKEIPLYCIKNICYSKRGNNCLIGIDVYPNDVSPNSTNIDRSNSLSDNALSLIKLKLDCTDERARDRIEVGTVKQAFSKLVYDTLAINILTTTEHDEMLDFLNQELKSSVSLLSDSDTDDGSNTEIPGESSKDSLNENSNHPLSHTKTGLAFLDSKRNGVLKINSKDPISSPRNERVLRTSARQQNKKKGLESNSVLFVYPFDSKNSITVTVNDFNRLGANEFLNDTIIDFYLKFLLENLKSQKPDLFDQVFVYSSFFYELYNKNPKLEPLKRYQYVKKWTSRVNMSDKKYLFFPINKNQHWFLAVVINPLLSVPESKNSSAEMPSTPSLKQDSELYSSSEAEANIDTRKDDSFPKSSKADSSDDSSQNGEAKKNFVCIDPSPTNPKKESILGTIDSSEINGPIRSQKMEFESKIKEDGCEVLSESDDDVVSLSQLTQLTNTENPNRNELDQKEEEDGSPTCLVENNSSLYDSDEVKSKEMDLVNEPHEIHSDNSQDENSFNEKETGESKPTQVNDGAGIDNSSELSFLSEDGVSVLIEQSPKQLGAVDLNSYGVADDNMKNDSTQNKESDKPKKTDEFDIDYFSTESSPRNSSMINRGARGRGSKKKRAPPKPKQVSYIDPDSKSWILIFDSLGGKHGSVIDNLMSYINFVNMDVYGTNSNVSIQGRYAKAPIQPNFCDCGLYVLQYVEEFLEDPVKISSAVVNRENAQNWFHTNTVLRKRSDISNLIKNLHVSYEKIISQEKSTKEEPPE</sequence>
<evidence type="ECO:0000256" key="2">
    <source>
        <dbReference type="ARBA" id="ARBA00022553"/>
    </source>
</evidence>
<evidence type="ECO:0000256" key="4">
    <source>
        <dbReference type="ARBA" id="ARBA00022786"/>
    </source>
</evidence>
<feature type="compositionally biased region" description="Polar residues" evidence="6">
    <location>
        <begin position="837"/>
        <end position="847"/>
    </location>
</feature>
<dbReference type="InterPro" id="IPR003653">
    <property type="entry name" value="Peptidase_C48_C"/>
</dbReference>
<dbReference type="PANTHER" id="PTHR46896:SF3">
    <property type="entry name" value="FI06413P-RELATED"/>
    <property type="match status" value="1"/>
</dbReference>
<feature type="region of interest" description="Disordered" evidence="6">
    <location>
        <begin position="292"/>
        <end position="317"/>
    </location>
</feature>
<dbReference type="PROSITE" id="PS50600">
    <property type="entry name" value="ULP_PROTEASE"/>
    <property type="match status" value="1"/>
</dbReference>
<keyword evidence="2" id="KW-0597">Phosphoprotein</keyword>
<dbReference type="EMBL" id="LSSL01001111">
    <property type="protein sequence ID" value="OLY83028.1"/>
    <property type="molecule type" value="Genomic_DNA"/>
</dbReference>
<dbReference type="GO" id="GO:0016926">
    <property type="term" value="P:protein desumoylation"/>
    <property type="evidence" value="ECO:0007669"/>
    <property type="project" value="TreeGrafter"/>
</dbReference>
<evidence type="ECO:0000313" key="9">
    <source>
        <dbReference type="Proteomes" id="UP000187455"/>
    </source>
</evidence>
<keyword evidence="9" id="KW-1185">Reference proteome</keyword>
<feature type="compositionally biased region" description="Basic and acidic residues" evidence="6">
    <location>
        <begin position="748"/>
        <end position="764"/>
    </location>
</feature>
<gene>
    <name evidence="8" type="ORF">AYI68_g2839</name>
</gene>
<feature type="compositionally biased region" description="Polar residues" evidence="6">
    <location>
        <begin position="538"/>
        <end position="549"/>
    </location>
</feature>
<dbReference type="Gene3D" id="1.10.418.20">
    <property type="match status" value="1"/>
</dbReference>
<keyword evidence="5" id="KW-0378">Hydrolase</keyword>